<dbReference type="Proteomes" id="UP000595437">
    <property type="component" value="Chromosome 6"/>
</dbReference>
<feature type="non-terminal residue" evidence="2">
    <location>
        <position position="77"/>
    </location>
</feature>
<dbReference type="EMBL" id="CP045895">
    <property type="protein sequence ID" value="QQP48805.1"/>
    <property type="molecule type" value="Genomic_DNA"/>
</dbReference>
<organism evidence="2 3">
    <name type="scientific">Caligus rogercresseyi</name>
    <name type="common">Sea louse</name>
    <dbReference type="NCBI Taxonomy" id="217165"/>
    <lineage>
        <taxon>Eukaryota</taxon>
        <taxon>Metazoa</taxon>
        <taxon>Ecdysozoa</taxon>
        <taxon>Arthropoda</taxon>
        <taxon>Crustacea</taxon>
        <taxon>Multicrustacea</taxon>
        <taxon>Hexanauplia</taxon>
        <taxon>Copepoda</taxon>
        <taxon>Siphonostomatoida</taxon>
        <taxon>Caligidae</taxon>
        <taxon>Caligus</taxon>
    </lineage>
</organism>
<feature type="compositionally biased region" description="Polar residues" evidence="1">
    <location>
        <begin position="67"/>
        <end position="77"/>
    </location>
</feature>
<name>A0A7T8K8R3_CALRO</name>
<evidence type="ECO:0000313" key="2">
    <source>
        <dbReference type="EMBL" id="QQP48805.1"/>
    </source>
</evidence>
<gene>
    <name evidence="2" type="ORF">FKW44_009234</name>
</gene>
<proteinExistence type="predicted"/>
<sequence>MAHMEIYRERARTQLCRYPDFCIKGNTIRTQLRQQLNDTGTLLLSSTGPAGPPARRKARAPELHQEGVQTSSNTTPA</sequence>
<evidence type="ECO:0000256" key="1">
    <source>
        <dbReference type="SAM" id="MobiDB-lite"/>
    </source>
</evidence>
<feature type="region of interest" description="Disordered" evidence="1">
    <location>
        <begin position="41"/>
        <end position="77"/>
    </location>
</feature>
<reference evidence="3" key="1">
    <citation type="submission" date="2021-01" db="EMBL/GenBank/DDBJ databases">
        <title>Caligus Genome Assembly.</title>
        <authorList>
            <person name="Gallardo-Escarate C."/>
        </authorList>
    </citation>
    <scope>NUCLEOTIDE SEQUENCE [LARGE SCALE GENOMIC DNA]</scope>
</reference>
<keyword evidence="3" id="KW-1185">Reference proteome</keyword>
<accession>A0A7T8K8R3</accession>
<evidence type="ECO:0000313" key="3">
    <source>
        <dbReference type="Proteomes" id="UP000595437"/>
    </source>
</evidence>
<protein>
    <submittedName>
        <fullName evidence="2">Uncharacterized protein</fullName>
    </submittedName>
</protein>
<dbReference type="AlphaFoldDB" id="A0A7T8K8R3"/>